<gene>
    <name evidence="1" type="ORF">AB6D66_01370</name>
</gene>
<name>A0ABV4MRE9_9VIBR</name>
<sequence length="153" mass="17235">MTDTNTKNFDFSEYKRLNHDESNTDDHGELSVEMATELAKRIYPSNWYLSPTFEGCFNSREETLAFIEQIPEAPLCLVIPTNSCSGAVVTKITTLGERVQIEDWDDYHSERADFASIDELLNNAAEFAQHLTVGMSDSDLEDGVKVEPYNATV</sequence>
<proteinExistence type="predicted"/>
<protein>
    <submittedName>
        <fullName evidence="1">Uncharacterized protein</fullName>
    </submittedName>
</protein>
<reference evidence="1 2" key="1">
    <citation type="journal article" date="2024" name="ISME J.">
        <title>Tailless and filamentous prophages are predominant in marine Vibrio.</title>
        <authorList>
            <person name="Steensen K."/>
            <person name="Seneca J."/>
            <person name="Bartlau N."/>
            <person name="Yu X.A."/>
            <person name="Hussain F.A."/>
            <person name="Polz M.F."/>
        </authorList>
    </citation>
    <scope>NUCLEOTIDE SEQUENCE [LARGE SCALE GENOMIC DNA]</scope>
    <source>
        <strain evidence="1 2">10N.239.312.F12</strain>
    </source>
</reference>
<dbReference type="RefSeq" id="WP_269336715.1">
    <property type="nucleotide sequence ID" value="NZ_JBFSSG010000001.1"/>
</dbReference>
<dbReference type="EMBL" id="JBFSSG010000001">
    <property type="protein sequence ID" value="MEZ8719697.1"/>
    <property type="molecule type" value="Genomic_DNA"/>
</dbReference>
<organism evidence="1 2">
    <name type="scientific">Vibrio pomeroyi</name>
    <dbReference type="NCBI Taxonomy" id="198832"/>
    <lineage>
        <taxon>Bacteria</taxon>
        <taxon>Pseudomonadati</taxon>
        <taxon>Pseudomonadota</taxon>
        <taxon>Gammaproteobacteria</taxon>
        <taxon>Vibrionales</taxon>
        <taxon>Vibrionaceae</taxon>
        <taxon>Vibrio</taxon>
    </lineage>
</organism>
<evidence type="ECO:0000313" key="1">
    <source>
        <dbReference type="EMBL" id="MEZ8719697.1"/>
    </source>
</evidence>
<evidence type="ECO:0000313" key="2">
    <source>
        <dbReference type="Proteomes" id="UP001570071"/>
    </source>
</evidence>
<keyword evidence="2" id="KW-1185">Reference proteome</keyword>
<dbReference type="Proteomes" id="UP001570071">
    <property type="component" value="Unassembled WGS sequence"/>
</dbReference>
<comment type="caution">
    <text evidence="1">The sequence shown here is derived from an EMBL/GenBank/DDBJ whole genome shotgun (WGS) entry which is preliminary data.</text>
</comment>
<accession>A0ABV4MRE9</accession>